<keyword evidence="4" id="KW-1185">Reference proteome</keyword>
<feature type="region of interest" description="Disordered" evidence="1">
    <location>
        <begin position="485"/>
        <end position="530"/>
    </location>
</feature>
<reference evidence="3" key="1">
    <citation type="submission" date="2023-03" db="EMBL/GenBank/DDBJ databases">
        <title>Massive genome expansion in bonnet fungi (Mycena s.s.) driven by repeated elements and novel gene families across ecological guilds.</title>
        <authorList>
            <consortium name="Lawrence Berkeley National Laboratory"/>
            <person name="Harder C.B."/>
            <person name="Miyauchi S."/>
            <person name="Viragh M."/>
            <person name="Kuo A."/>
            <person name="Thoen E."/>
            <person name="Andreopoulos B."/>
            <person name="Lu D."/>
            <person name="Skrede I."/>
            <person name="Drula E."/>
            <person name="Henrissat B."/>
            <person name="Morin E."/>
            <person name="Kohler A."/>
            <person name="Barry K."/>
            <person name="LaButti K."/>
            <person name="Morin E."/>
            <person name="Salamov A."/>
            <person name="Lipzen A."/>
            <person name="Mereny Z."/>
            <person name="Hegedus B."/>
            <person name="Baldrian P."/>
            <person name="Stursova M."/>
            <person name="Weitz H."/>
            <person name="Taylor A."/>
            <person name="Grigoriev I.V."/>
            <person name="Nagy L.G."/>
            <person name="Martin F."/>
            <person name="Kauserud H."/>
        </authorList>
    </citation>
    <scope>NUCLEOTIDE SEQUENCE</scope>
    <source>
        <strain evidence="3">CBHHK067</strain>
    </source>
</reference>
<organism evidence="3 4">
    <name type="scientific">Mycena rosella</name>
    <name type="common">Pink bonnet</name>
    <name type="synonym">Agaricus rosellus</name>
    <dbReference type="NCBI Taxonomy" id="1033263"/>
    <lineage>
        <taxon>Eukaryota</taxon>
        <taxon>Fungi</taxon>
        <taxon>Dikarya</taxon>
        <taxon>Basidiomycota</taxon>
        <taxon>Agaricomycotina</taxon>
        <taxon>Agaricomycetes</taxon>
        <taxon>Agaricomycetidae</taxon>
        <taxon>Agaricales</taxon>
        <taxon>Marasmiineae</taxon>
        <taxon>Mycenaceae</taxon>
        <taxon>Mycena</taxon>
    </lineage>
</organism>
<sequence length="530" mass="58829">MLSNAISGMKQNLRSAYTQITLNWVTVAFFLFSFIHCFSQGIIQSILFSIDSQFSGLVTEIVHAAEIPLRNITYLEGSSNHYVLRMCSDLPSPCMVVFSFDVDAHNAPGAVGSDTSRSLSVLEDLSHGFSLSTDISNADGTIGVEIQSAVADPVSLNHQCAQILVYPQQELQKSVREDMTSIFLQFWLFGVSAFAVGQSSVPHMLTALGTRLIIVSWSAYIVIFRTHNQETIFHQLVSAPGTPCEVEMFPTFFAMRMAYNIADLVLSSTGLILSGLLSWNLLKVYNAQSFKRVGAPAHVIRIHKFFMAIQACLQLEVFVLVAGTSLWVDVLLNTAIKDISSYTKVYDALIIGTAILILPWIVLGWYGIRRENKAMIISFLGIAFFFIVGWSVMFYSIVYRWTFVQWPYLGCFTVASFILIIASLILGTICWRNFDKGLAQYLHAEAALASSNFAPEVFDHRDVEKSGGDVEKSADDFYAYDEPEYPMPTFQPAPSHVRSGSDSVGNDVSRLPSPVRGPPPVYDRPYIAPI</sequence>
<evidence type="ECO:0000256" key="2">
    <source>
        <dbReference type="SAM" id="Phobius"/>
    </source>
</evidence>
<dbReference type="Proteomes" id="UP001221757">
    <property type="component" value="Unassembled WGS sequence"/>
</dbReference>
<dbReference type="AlphaFoldDB" id="A0AAD7CPM7"/>
<feature type="transmembrane region" description="Helical" evidence="2">
    <location>
        <begin position="375"/>
        <end position="399"/>
    </location>
</feature>
<dbReference type="InterPro" id="IPR040410">
    <property type="entry name" value="UPF0658_Golgi"/>
</dbReference>
<protein>
    <submittedName>
        <fullName evidence="3">Uncharacterized protein</fullName>
    </submittedName>
</protein>
<feature type="transmembrane region" description="Helical" evidence="2">
    <location>
        <begin position="348"/>
        <end position="368"/>
    </location>
</feature>
<dbReference type="EMBL" id="JARKIE010000296">
    <property type="protein sequence ID" value="KAJ7656675.1"/>
    <property type="molecule type" value="Genomic_DNA"/>
</dbReference>
<dbReference type="PANTHER" id="PTHR34391">
    <property type="entry name" value="UPF0658 GOLGI APPARATUS MEMBRANE PROTEIN C1952.10C-RELATED"/>
    <property type="match status" value="1"/>
</dbReference>
<evidence type="ECO:0000313" key="4">
    <source>
        <dbReference type="Proteomes" id="UP001221757"/>
    </source>
</evidence>
<feature type="transmembrane region" description="Helical" evidence="2">
    <location>
        <begin position="257"/>
        <end position="282"/>
    </location>
</feature>
<gene>
    <name evidence="3" type="ORF">B0H17DRAFT_1213670</name>
</gene>
<comment type="caution">
    <text evidence="3">The sequence shown here is derived from an EMBL/GenBank/DDBJ whole genome shotgun (WGS) entry which is preliminary data.</text>
</comment>
<feature type="transmembrane region" description="Helical" evidence="2">
    <location>
        <begin position="21"/>
        <end position="43"/>
    </location>
</feature>
<name>A0AAD7CPM7_MYCRO</name>
<accession>A0AAD7CPM7</accession>
<proteinExistence type="predicted"/>
<feature type="transmembrane region" description="Helical" evidence="2">
    <location>
        <begin position="405"/>
        <end position="431"/>
    </location>
</feature>
<evidence type="ECO:0000313" key="3">
    <source>
        <dbReference type="EMBL" id="KAJ7656675.1"/>
    </source>
</evidence>
<feature type="transmembrane region" description="Helical" evidence="2">
    <location>
        <begin position="305"/>
        <end position="328"/>
    </location>
</feature>
<keyword evidence="2" id="KW-0472">Membrane</keyword>
<keyword evidence="2" id="KW-1133">Transmembrane helix</keyword>
<keyword evidence="2" id="KW-0812">Transmembrane</keyword>
<dbReference type="PANTHER" id="PTHR34391:SF2">
    <property type="entry name" value="TRP C-TERMINAL DOMAIN-CONTAINING PROTEIN"/>
    <property type="match status" value="1"/>
</dbReference>
<dbReference type="GO" id="GO:0005794">
    <property type="term" value="C:Golgi apparatus"/>
    <property type="evidence" value="ECO:0007669"/>
    <property type="project" value="TreeGrafter"/>
</dbReference>
<evidence type="ECO:0000256" key="1">
    <source>
        <dbReference type="SAM" id="MobiDB-lite"/>
    </source>
</evidence>